<sequence>MSFSIEKISEKASNFGNSFHNQFKYKINIHENDDSFPEPIRELIHQFNSIILPKEFEKYIEQIWKLPVYEDDIWVITYPKCGTTWTQEAVWQICNGLDIDGRGKVALRERFPFLEIQSVAAAPDKEPTFDAYNNLPRPRFIKSHLPIAFLPKQLWEVKPKIVYVTRDSKDTAISFYHHYYNLYQYQGSKEDFLDLFLKGEVEHGNYWDHIEQFKLLTKFYSNLKIITFEDMKSNLNEIIDELCSFLEKPLSEEKKKILFDHLQFDKMKCNPAINPPHLKDVVRKNRPGSDYVFLRRGQTESFRDEMPQEYVKMFNDYDNCKN</sequence>
<dbReference type="EMBL" id="UFQT01000294">
    <property type="protein sequence ID" value="SSX22928.1"/>
    <property type="molecule type" value="Genomic_DNA"/>
</dbReference>
<dbReference type="SUPFAM" id="SSF52540">
    <property type="entry name" value="P-loop containing nucleoside triphosphate hydrolases"/>
    <property type="match status" value="1"/>
</dbReference>
<dbReference type="VEuPathDB" id="VectorBase:CSON007825"/>
<feature type="domain" description="Sulfotransferase" evidence="3">
    <location>
        <begin position="71"/>
        <end position="316"/>
    </location>
</feature>
<evidence type="ECO:0000256" key="1">
    <source>
        <dbReference type="ARBA" id="ARBA00005771"/>
    </source>
</evidence>
<dbReference type="InterPro" id="IPR000863">
    <property type="entry name" value="Sulfotransferase_dom"/>
</dbReference>
<evidence type="ECO:0000313" key="5">
    <source>
        <dbReference type="EMBL" id="SSX22928.1"/>
    </source>
</evidence>
<reference evidence="5" key="2">
    <citation type="submission" date="2018-07" db="EMBL/GenBank/DDBJ databases">
        <authorList>
            <person name="Quirk P.G."/>
            <person name="Krulwich T.A."/>
        </authorList>
    </citation>
    <scope>NUCLEOTIDE SEQUENCE</scope>
</reference>
<evidence type="ECO:0000256" key="2">
    <source>
        <dbReference type="ARBA" id="ARBA00022679"/>
    </source>
</evidence>
<dbReference type="Gene3D" id="3.40.50.300">
    <property type="entry name" value="P-loop containing nucleotide triphosphate hydrolases"/>
    <property type="match status" value="1"/>
</dbReference>
<gene>
    <name evidence="4" type="primary">CSON007825</name>
</gene>
<proteinExistence type="inferred from homology"/>
<dbReference type="GO" id="GO:0008146">
    <property type="term" value="F:sulfotransferase activity"/>
    <property type="evidence" value="ECO:0007669"/>
    <property type="project" value="InterPro"/>
</dbReference>
<evidence type="ECO:0000313" key="4">
    <source>
        <dbReference type="EMBL" id="SSX02554.1"/>
    </source>
</evidence>
<dbReference type="Pfam" id="PF00685">
    <property type="entry name" value="Sulfotransfer_1"/>
    <property type="match status" value="1"/>
</dbReference>
<dbReference type="AlphaFoldDB" id="A0A336KCC9"/>
<name>A0A336KCC9_CULSO</name>
<evidence type="ECO:0000259" key="3">
    <source>
        <dbReference type="Pfam" id="PF00685"/>
    </source>
</evidence>
<dbReference type="PANTHER" id="PTHR11783">
    <property type="entry name" value="SULFOTRANSFERASE SULT"/>
    <property type="match status" value="1"/>
</dbReference>
<dbReference type="OMA" id="INIHEND"/>
<protein>
    <submittedName>
        <fullName evidence="4">CSON007825 protein</fullName>
    </submittedName>
</protein>
<organism evidence="4">
    <name type="scientific">Culicoides sonorensis</name>
    <name type="common">Biting midge</name>
    <dbReference type="NCBI Taxonomy" id="179676"/>
    <lineage>
        <taxon>Eukaryota</taxon>
        <taxon>Metazoa</taxon>
        <taxon>Ecdysozoa</taxon>
        <taxon>Arthropoda</taxon>
        <taxon>Hexapoda</taxon>
        <taxon>Insecta</taxon>
        <taxon>Pterygota</taxon>
        <taxon>Neoptera</taxon>
        <taxon>Endopterygota</taxon>
        <taxon>Diptera</taxon>
        <taxon>Nematocera</taxon>
        <taxon>Chironomoidea</taxon>
        <taxon>Ceratopogonidae</taxon>
        <taxon>Ceratopogoninae</taxon>
        <taxon>Culicoides</taxon>
        <taxon>Monoculicoides</taxon>
    </lineage>
</organism>
<dbReference type="EMBL" id="UFQS01000294">
    <property type="protein sequence ID" value="SSX02554.1"/>
    <property type="molecule type" value="Genomic_DNA"/>
</dbReference>
<dbReference type="InterPro" id="IPR027417">
    <property type="entry name" value="P-loop_NTPase"/>
</dbReference>
<comment type="similarity">
    <text evidence="1">Belongs to the sulfotransferase 1 family.</text>
</comment>
<reference evidence="4" key="1">
    <citation type="submission" date="2018-04" db="EMBL/GenBank/DDBJ databases">
        <authorList>
            <person name="Go L.Y."/>
            <person name="Mitchell J.A."/>
        </authorList>
    </citation>
    <scope>NUCLEOTIDE SEQUENCE</scope>
    <source>
        <tissue evidence="4">Whole organism</tissue>
    </source>
</reference>
<keyword evidence="2" id="KW-0808">Transferase</keyword>
<accession>A0A336KCC9</accession>